<dbReference type="InterPro" id="IPR037893">
    <property type="entry name" value="CS_CacyBP"/>
</dbReference>
<dbReference type="InterPro" id="IPR008978">
    <property type="entry name" value="HSP20-like_chaperone"/>
</dbReference>
<dbReference type="GO" id="GO:0015631">
    <property type="term" value="F:tubulin binding"/>
    <property type="evidence" value="ECO:0007669"/>
    <property type="project" value="InterPro"/>
</dbReference>
<dbReference type="GO" id="GO:0005634">
    <property type="term" value="C:nucleus"/>
    <property type="evidence" value="ECO:0007669"/>
    <property type="project" value="UniProtKB-SubCell"/>
</dbReference>
<keyword evidence="6" id="KW-0833">Ubl conjugation pathway</keyword>
<keyword evidence="8" id="KW-0539">Nucleus</keyword>
<keyword evidence="4" id="KW-0963">Cytoplasm</keyword>
<evidence type="ECO:0000256" key="4">
    <source>
        <dbReference type="ARBA" id="ARBA00022490"/>
    </source>
</evidence>
<accession>A0A9P0FLQ0</accession>
<organism evidence="12 13">
    <name type="scientific">Brassicogethes aeneus</name>
    <name type="common">Rape pollen beetle</name>
    <name type="synonym">Meligethes aeneus</name>
    <dbReference type="NCBI Taxonomy" id="1431903"/>
    <lineage>
        <taxon>Eukaryota</taxon>
        <taxon>Metazoa</taxon>
        <taxon>Ecdysozoa</taxon>
        <taxon>Arthropoda</taxon>
        <taxon>Hexapoda</taxon>
        <taxon>Insecta</taxon>
        <taxon>Pterygota</taxon>
        <taxon>Neoptera</taxon>
        <taxon>Endopterygota</taxon>
        <taxon>Coleoptera</taxon>
        <taxon>Polyphaga</taxon>
        <taxon>Cucujiformia</taxon>
        <taxon>Nitidulidae</taxon>
        <taxon>Meligethinae</taxon>
        <taxon>Brassicogethes</taxon>
    </lineage>
</organism>
<dbReference type="OrthoDB" id="164025at2759"/>
<evidence type="ECO:0000259" key="10">
    <source>
        <dbReference type="PROSITE" id="PS51048"/>
    </source>
</evidence>
<keyword evidence="5" id="KW-0597">Phosphoprotein</keyword>
<evidence type="ECO:0000256" key="5">
    <source>
        <dbReference type="ARBA" id="ARBA00022553"/>
    </source>
</evidence>
<sequence length="220" mass="25223">MQDKIDALKLDIAELESFENQSTRQKVKDILSIERRRLVSEVLKLEEQSKPESNKSNVTTVKPAPGKYQVKVNNYAWDQTSKFVKFYVTLKNVQNIPLQNVKCKFTTKSLELLVEDLDKKDYVLTINNLLKEVVPEDSSWKVKTDMVIVSVAKKSQDTWSHVTGWEKKTTEPKSVEPDADPADGIMSLMKNMYDKGDDEMKRTIAKAWTESQSKGSNFQL</sequence>
<dbReference type="InterPro" id="IPR007052">
    <property type="entry name" value="CS_dom"/>
</dbReference>
<comment type="subcellular location">
    <subcellularLocation>
        <location evidence="2">Cytoplasm</location>
    </subcellularLocation>
    <subcellularLocation>
        <location evidence="1">Nucleus</location>
    </subcellularLocation>
</comment>
<comment type="function">
    <text evidence="9">May be involved in calcium-dependent ubiquitination and subsequent proteasomal degradation of target proteins. Probably serves as a molecular bridge in ubiquitin E3 complexes. Participates in the ubiquitin-mediated degradation of beta-catenin (CTNNB1).</text>
</comment>
<evidence type="ECO:0000313" key="12">
    <source>
        <dbReference type="EMBL" id="CAH0559105.1"/>
    </source>
</evidence>
<dbReference type="GO" id="GO:0044548">
    <property type="term" value="F:S100 protein binding"/>
    <property type="evidence" value="ECO:0007669"/>
    <property type="project" value="InterPro"/>
</dbReference>
<dbReference type="PANTHER" id="PTHR13164">
    <property type="entry name" value="CALICYLIN BINDING PROTEIN"/>
    <property type="match status" value="1"/>
</dbReference>
<dbReference type="InterPro" id="IPR037201">
    <property type="entry name" value="CacyBP_N"/>
</dbReference>
<dbReference type="CDD" id="cd06468">
    <property type="entry name" value="p23_CacyBP"/>
    <property type="match status" value="1"/>
</dbReference>
<dbReference type="AlphaFoldDB" id="A0A9P0FLQ0"/>
<name>A0A9P0FLQ0_BRAAE</name>
<dbReference type="SUPFAM" id="SSF49764">
    <property type="entry name" value="HSP20-like chaperones"/>
    <property type="match status" value="1"/>
</dbReference>
<dbReference type="PROSITE" id="PS51203">
    <property type="entry name" value="CS"/>
    <property type="match status" value="1"/>
</dbReference>
<protein>
    <recommendedName>
        <fullName evidence="3">Calcyclin-binding protein</fullName>
    </recommendedName>
</protein>
<evidence type="ECO:0000313" key="13">
    <source>
        <dbReference type="Proteomes" id="UP001154078"/>
    </source>
</evidence>
<evidence type="ECO:0000256" key="3">
    <source>
        <dbReference type="ARBA" id="ARBA00015702"/>
    </source>
</evidence>
<keyword evidence="7" id="KW-0007">Acetylation</keyword>
<feature type="domain" description="CS" evidence="11">
    <location>
        <begin position="70"/>
        <end position="163"/>
    </location>
</feature>
<reference evidence="12" key="1">
    <citation type="submission" date="2021-12" db="EMBL/GenBank/DDBJ databases">
        <authorList>
            <person name="King R."/>
        </authorList>
    </citation>
    <scope>NUCLEOTIDE SEQUENCE</scope>
</reference>
<proteinExistence type="predicted"/>
<dbReference type="PROSITE" id="PS51048">
    <property type="entry name" value="SGS"/>
    <property type="match status" value="1"/>
</dbReference>
<dbReference type="FunFam" id="2.60.40.790:FF:000006">
    <property type="entry name" value="calcyclin-binding protein-like"/>
    <property type="match status" value="1"/>
</dbReference>
<feature type="domain" description="SGS" evidence="10">
    <location>
        <begin position="148"/>
        <end position="220"/>
    </location>
</feature>
<evidence type="ECO:0000256" key="1">
    <source>
        <dbReference type="ARBA" id="ARBA00004123"/>
    </source>
</evidence>
<dbReference type="Gene3D" id="2.60.40.790">
    <property type="match status" value="1"/>
</dbReference>
<dbReference type="GO" id="GO:0031625">
    <property type="term" value="F:ubiquitin protein ligase binding"/>
    <property type="evidence" value="ECO:0007669"/>
    <property type="project" value="InterPro"/>
</dbReference>
<evidence type="ECO:0000256" key="8">
    <source>
        <dbReference type="ARBA" id="ARBA00023242"/>
    </source>
</evidence>
<evidence type="ECO:0000259" key="11">
    <source>
        <dbReference type="PROSITE" id="PS51203"/>
    </source>
</evidence>
<dbReference type="GO" id="GO:0007507">
    <property type="term" value="P:heart development"/>
    <property type="evidence" value="ECO:0007669"/>
    <property type="project" value="TreeGrafter"/>
</dbReference>
<dbReference type="Pfam" id="PF09032">
    <property type="entry name" value="Siah-Interact_N"/>
    <property type="match status" value="1"/>
</dbReference>
<gene>
    <name evidence="12" type="ORF">MELIAE_LOCUS9264</name>
</gene>
<dbReference type="Pfam" id="PF04969">
    <property type="entry name" value="CS"/>
    <property type="match status" value="1"/>
</dbReference>
<dbReference type="InterPro" id="IPR015120">
    <property type="entry name" value="Siah-Interact_N"/>
</dbReference>
<keyword evidence="13" id="KW-1185">Reference proteome</keyword>
<dbReference type="SUPFAM" id="SSF140106">
    <property type="entry name" value="Calcyclin-binding protein-like"/>
    <property type="match status" value="1"/>
</dbReference>
<evidence type="ECO:0000256" key="2">
    <source>
        <dbReference type="ARBA" id="ARBA00004496"/>
    </source>
</evidence>
<evidence type="ECO:0000256" key="7">
    <source>
        <dbReference type="ARBA" id="ARBA00022990"/>
    </source>
</evidence>
<evidence type="ECO:0000256" key="6">
    <source>
        <dbReference type="ARBA" id="ARBA00022786"/>
    </source>
</evidence>
<evidence type="ECO:0000256" key="9">
    <source>
        <dbReference type="ARBA" id="ARBA00025145"/>
    </source>
</evidence>
<dbReference type="InterPro" id="IPR052289">
    <property type="entry name" value="Calcyclin-binding_UBL-bridge"/>
</dbReference>
<dbReference type="Proteomes" id="UP001154078">
    <property type="component" value="Chromosome 6"/>
</dbReference>
<dbReference type="InterPro" id="IPR007699">
    <property type="entry name" value="SGS_dom"/>
</dbReference>
<dbReference type="GO" id="GO:0005737">
    <property type="term" value="C:cytoplasm"/>
    <property type="evidence" value="ECO:0007669"/>
    <property type="project" value="UniProtKB-SubCell"/>
</dbReference>
<dbReference type="PANTHER" id="PTHR13164:SF3">
    <property type="entry name" value="CALCYCLIN-BINDING PROTEIN"/>
    <property type="match status" value="1"/>
</dbReference>
<dbReference type="EMBL" id="OV121137">
    <property type="protein sequence ID" value="CAH0559105.1"/>
    <property type="molecule type" value="Genomic_DNA"/>
</dbReference>